<feature type="region of interest" description="Disordered" evidence="1">
    <location>
        <begin position="355"/>
        <end position="380"/>
    </location>
</feature>
<dbReference type="InterPro" id="IPR006135">
    <property type="entry name" value="T3SS_substrate_exporter"/>
</dbReference>
<feature type="transmembrane region" description="Helical" evidence="2">
    <location>
        <begin position="87"/>
        <end position="107"/>
    </location>
</feature>
<keyword evidence="3" id="KW-0969">Cilium</keyword>
<accession>A0ABN3UMH9</accession>
<sequence>MSGDKASKTEKPTPQKQQEAKKDGQIPRTAELSAWVAVLIASVLVPPLVRGLADLFRDLLGDLQRVIVEPDPDIAMQVMRSAGIHSLLLLGPLMGAMVVAAIVSNAAQGGLRVYAKKFKPKFETLNPGKGLKNLVGVHAAWQLVKTLLKFVVFGWIGYHAVKTITEQIATSGQWSLGASVGAAADAAISILRVIAAVGLVLAAADYVMERRRIGNSLKMSLEDIKRENKSSEGDPLQKGLIRGKQREMSRNRMMSDLSSADLVLVNPTHVAVALAYKPGLGAPRVVAKGAGLAAAKIREEASALRLPLVEDVPLARMLYRSCTIGQEIPADLYDAVAGVFVFVMGLRQRGAASGFHRNPGAARPAPTPVVETSGAREIGR</sequence>
<dbReference type="Pfam" id="PF01312">
    <property type="entry name" value="Bac_export_2"/>
    <property type="match status" value="1"/>
</dbReference>
<protein>
    <submittedName>
        <fullName evidence="3">Flagellar biosynthesis protein FlhB</fullName>
    </submittedName>
</protein>
<evidence type="ECO:0000256" key="1">
    <source>
        <dbReference type="SAM" id="MobiDB-lite"/>
    </source>
</evidence>
<dbReference type="RefSeq" id="WP_344192392.1">
    <property type="nucleotide sequence ID" value="NZ_BAAARN010000001.1"/>
</dbReference>
<organism evidence="3 4">
    <name type="scientific">Pedococcus aerophilus</name>
    <dbReference type="NCBI Taxonomy" id="436356"/>
    <lineage>
        <taxon>Bacteria</taxon>
        <taxon>Bacillati</taxon>
        <taxon>Actinomycetota</taxon>
        <taxon>Actinomycetes</taxon>
        <taxon>Micrococcales</taxon>
        <taxon>Intrasporangiaceae</taxon>
        <taxon>Pedococcus</taxon>
    </lineage>
</organism>
<evidence type="ECO:0000313" key="3">
    <source>
        <dbReference type="EMBL" id="GAA2735657.1"/>
    </source>
</evidence>
<gene>
    <name evidence="3" type="primary">flhB</name>
    <name evidence="3" type="ORF">GCM10009867_18450</name>
</gene>
<dbReference type="PRINTS" id="PR00950">
    <property type="entry name" value="TYPE3IMSPROT"/>
</dbReference>
<keyword evidence="2" id="KW-0812">Transmembrane</keyword>
<reference evidence="3 4" key="1">
    <citation type="journal article" date="2019" name="Int. J. Syst. Evol. Microbiol.">
        <title>The Global Catalogue of Microorganisms (GCM) 10K type strain sequencing project: providing services to taxonomists for standard genome sequencing and annotation.</title>
        <authorList>
            <consortium name="The Broad Institute Genomics Platform"/>
            <consortium name="The Broad Institute Genome Sequencing Center for Infectious Disease"/>
            <person name="Wu L."/>
            <person name="Ma J."/>
        </authorList>
    </citation>
    <scope>NUCLEOTIDE SEQUENCE [LARGE SCALE GENOMIC DNA]</scope>
    <source>
        <strain evidence="3 4">JCM 16378</strain>
    </source>
</reference>
<keyword evidence="2" id="KW-1133">Transmembrane helix</keyword>
<keyword evidence="4" id="KW-1185">Reference proteome</keyword>
<feature type="region of interest" description="Disordered" evidence="1">
    <location>
        <begin position="1"/>
        <end position="25"/>
    </location>
</feature>
<comment type="caution">
    <text evidence="3">The sequence shown here is derived from an EMBL/GenBank/DDBJ whole genome shotgun (WGS) entry which is preliminary data.</text>
</comment>
<keyword evidence="2" id="KW-0472">Membrane</keyword>
<evidence type="ECO:0000313" key="4">
    <source>
        <dbReference type="Proteomes" id="UP001501326"/>
    </source>
</evidence>
<feature type="transmembrane region" description="Helical" evidence="2">
    <location>
        <begin position="32"/>
        <end position="49"/>
    </location>
</feature>
<dbReference type="Gene3D" id="3.40.1690.10">
    <property type="entry name" value="secretion proteins EscU"/>
    <property type="match status" value="1"/>
</dbReference>
<dbReference type="Proteomes" id="UP001501326">
    <property type="component" value="Unassembled WGS sequence"/>
</dbReference>
<proteinExistence type="predicted"/>
<dbReference type="PANTHER" id="PTHR30531:SF12">
    <property type="entry name" value="FLAGELLAR BIOSYNTHETIC PROTEIN FLHB"/>
    <property type="match status" value="1"/>
</dbReference>
<keyword evidence="3" id="KW-0282">Flagellum</keyword>
<name>A0ABN3UMH9_9MICO</name>
<keyword evidence="3" id="KW-0966">Cell projection</keyword>
<dbReference type="SUPFAM" id="SSF160544">
    <property type="entry name" value="EscU C-terminal domain-like"/>
    <property type="match status" value="1"/>
</dbReference>
<evidence type="ECO:0000256" key="2">
    <source>
        <dbReference type="SAM" id="Phobius"/>
    </source>
</evidence>
<dbReference type="InterPro" id="IPR029025">
    <property type="entry name" value="T3SS_substrate_exporter_C"/>
</dbReference>
<dbReference type="EMBL" id="BAAARN010000001">
    <property type="protein sequence ID" value="GAA2735657.1"/>
    <property type="molecule type" value="Genomic_DNA"/>
</dbReference>
<feature type="transmembrane region" description="Helical" evidence="2">
    <location>
        <begin position="186"/>
        <end position="208"/>
    </location>
</feature>
<dbReference type="PANTHER" id="PTHR30531">
    <property type="entry name" value="FLAGELLAR BIOSYNTHETIC PROTEIN FLHB"/>
    <property type="match status" value="1"/>
</dbReference>